<proteinExistence type="inferred from homology"/>
<dbReference type="RefSeq" id="WP_184922659.1">
    <property type="nucleotide sequence ID" value="NZ_JACHJR010000001.1"/>
</dbReference>
<dbReference type="PANTHER" id="PTHR36566">
    <property type="entry name" value="NICKEL INSERTION PROTEIN-RELATED"/>
    <property type="match status" value="1"/>
</dbReference>
<dbReference type="Gene3D" id="3.30.70.1380">
    <property type="entry name" value="Transcriptional regulatory protein pf0864 domain like"/>
    <property type="match status" value="1"/>
</dbReference>
<comment type="function">
    <text evidence="2">Involved in the biosynthesis of a nickel-pincer cofactor ((SCS)Ni(II) pincer complex). Binds Ni(2+), and functions in nickel delivery to pyridinium-3,5-bisthiocarboxylic acid mononucleotide (P2TMN), to form the mature cofactor. Is thus probably required for the activation of nickel-pincer cofactor-dependent enzymes.</text>
</comment>
<evidence type="ECO:0000313" key="5">
    <source>
        <dbReference type="Proteomes" id="UP000573327"/>
    </source>
</evidence>
<reference evidence="4 5" key="1">
    <citation type="submission" date="2020-08" db="EMBL/GenBank/DDBJ databases">
        <title>Sequencing the genomes of 1000 actinobacteria strains.</title>
        <authorList>
            <person name="Klenk H.-P."/>
        </authorList>
    </citation>
    <scope>NUCLEOTIDE SEQUENCE [LARGE SCALE GENOMIC DNA]</scope>
    <source>
        <strain evidence="4 5">DSM 44786</strain>
    </source>
</reference>
<accession>A0A7W7WKM7</accession>
<protein>
    <recommendedName>
        <fullName evidence="2">Pyridinium-3,5-bisthiocarboxylic acid mononucleotide nickel insertion protein</fullName>
        <shortName evidence="2">P2TMN nickel insertion protein</shortName>
        <ecNumber evidence="2">4.99.1.12</ecNumber>
    </recommendedName>
    <alternativeName>
        <fullName evidence="2">Nickel-pincer cofactor biosynthesis protein LarC</fullName>
    </alternativeName>
</protein>
<organism evidence="4 5">
    <name type="scientific">Kitasatospora gansuensis</name>
    <dbReference type="NCBI Taxonomy" id="258050"/>
    <lineage>
        <taxon>Bacteria</taxon>
        <taxon>Bacillati</taxon>
        <taxon>Actinomycetota</taxon>
        <taxon>Actinomycetes</taxon>
        <taxon>Kitasatosporales</taxon>
        <taxon>Streptomycetaceae</taxon>
        <taxon>Kitasatospora</taxon>
    </lineage>
</organism>
<name>A0A7W7WKM7_9ACTN</name>
<keyword evidence="2" id="KW-0456">Lyase</keyword>
<dbReference type="GO" id="GO:0051604">
    <property type="term" value="P:protein maturation"/>
    <property type="evidence" value="ECO:0007669"/>
    <property type="project" value="UniProtKB-UniRule"/>
</dbReference>
<keyword evidence="1 2" id="KW-0533">Nickel</keyword>
<dbReference type="PANTHER" id="PTHR36566:SF1">
    <property type="entry name" value="PYRIDINIUM-3,5-BISTHIOCARBOXYLIC ACID MONONUCLEOTIDE NICKEL INSERTION PROTEIN"/>
    <property type="match status" value="1"/>
</dbReference>
<gene>
    <name evidence="2" type="primary">larC</name>
    <name evidence="4" type="ORF">F4556_006532</name>
</gene>
<dbReference type="NCBIfam" id="TIGR00299">
    <property type="entry name" value="nickel pincer cofactor biosynthesis protein LarC"/>
    <property type="match status" value="1"/>
</dbReference>
<feature type="compositionally biased region" description="Acidic residues" evidence="3">
    <location>
        <begin position="384"/>
        <end position="399"/>
    </location>
</feature>
<dbReference type="InterPro" id="IPR002822">
    <property type="entry name" value="Ni_insertion"/>
</dbReference>
<evidence type="ECO:0000313" key="4">
    <source>
        <dbReference type="EMBL" id="MBB4950997.1"/>
    </source>
</evidence>
<evidence type="ECO:0000256" key="3">
    <source>
        <dbReference type="SAM" id="MobiDB-lite"/>
    </source>
</evidence>
<comment type="caution">
    <text evidence="4">The sequence shown here is derived from an EMBL/GenBank/DDBJ whole genome shotgun (WGS) entry which is preliminary data.</text>
</comment>
<dbReference type="HAMAP" id="MF_01074">
    <property type="entry name" value="LarC"/>
    <property type="match status" value="1"/>
</dbReference>
<feature type="region of interest" description="Disordered" evidence="3">
    <location>
        <begin position="375"/>
        <end position="399"/>
    </location>
</feature>
<dbReference type="EC" id="4.99.1.12" evidence="2"/>
<comment type="similarity">
    <text evidence="2">Belongs to the LarC family.</text>
</comment>
<keyword evidence="5" id="KW-1185">Reference proteome</keyword>
<comment type="catalytic activity">
    <reaction evidence="2">
        <text>Ni(II)-pyridinium-3,5-bisthiocarboxylate mononucleotide = pyridinium-3,5-bisthiocarboxylate mononucleotide + Ni(2+)</text>
        <dbReference type="Rhea" id="RHEA:54784"/>
        <dbReference type="ChEBI" id="CHEBI:49786"/>
        <dbReference type="ChEBI" id="CHEBI:137372"/>
        <dbReference type="ChEBI" id="CHEBI:137373"/>
        <dbReference type="EC" id="4.99.1.12"/>
    </reaction>
</comment>
<dbReference type="Proteomes" id="UP000573327">
    <property type="component" value="Unassembled WGS sequence"/>
</dbReference>
<dbReference type="Pfam" id="PF01969">
    <property type="entry name" value="Ni_insertion"/>
    <property type="match status" value="1"/>
</dbReference>
<dbReference type="GO" id="GO:0016151">
    <property type="term" value="F:nickel cation binding"/>
    <property type="evidence" value="ECO:0007669"/>
    <property type="project" value="UniProtKB-UniRule"/>
</dbReference>
<sequence length="399" mass="41544">MICWINPVTGLAGDMLLAALIDAGAPLDRIRSAIEETGLTGWQLTAESVVDHGLTGTRVSVEVLDHQAERHASELIALASRTGPEPVRALAVAALTAIAETEARLHGADPASVHLHELGGHDTVVDIVGTAAALHALGVTELYCAPLPLGTGSITSAHGVIPSPAPATVALLEGAAVTGTDLRGETVTPTAAALLRAAGTRYGRPPAMTLGRTGYGAGTRRLPDRPNMVQLSLGSALDPEPDAESVVVLETNLDDVTGETLAHTIARALDLGALDAWATPATMKKGRPATVLHVLARPDDVARLRRLVLAETGSLGIRQTVTSRTVLPRHERTVHVDGVPVRIKHGPYGAKPEHDDLAAAAAELGLPLRTVAERALRQPSPFVEDGEGGEDGEDEKESR</sequence>
<dbReference type="EMBL" id="JACHJR010000001">
    <property type="protein sequence ID" value="MBB4950997.1"/>
    <property type="molecule type" value="Genomic_DNA"/>
</dbReference>
<evidence type="ECO:0000256" key="1">
    <source>
        <dbReference type="ARBA" id="ARBA00022596"/>
    </source>
</evidence>
<dbReference type="GO" id="GO:0016829">
    <property type="term" value="F:lyase activity"/>
    <property type="evidence" value="ECO:0007669"/>
    <property type="project" value="UniProtKB-UniRule"/>
</dbReference>
<evidence type="ECO:0000256" key="2">
    <source>
        <dbReference type="HAMAP-Rule" id="MF_01074"/>
    </source>
</evidence>
<dbReference type="AlphaFoldDB" id="A0A7W7WKM7"/>